<evidence type="ECO:0000259" key="1">
    <source>
        <dbReference type="Pfam" id="PF07811"/>
    </source>
</evidence>
<evidence type="ECO:0000313" key="2">
    <source>
        <dbReference type="EMBL" id="HHV70902.1"/>
    </source>
</evidence>
<organism evidence="2 3">
    <name type="scientific">Brucella intermedia</name>
    <dbReference type="NCBI Taxonomy" id="94625"/>
    <lineage>
        <taxon>Bacteria</taxon>
        <taxon>Pseudomonadati</taxon>
        <taxon>Pseudomonadota</taxon>
        <taxon>Alphaproteobacteria</taxon>
        <taxon>Hyphomicrobiales</taxon>
        <taxon>Brucellaceae</taxon>
        <taxon>Brucella/Ochrobactrum group</taxon>
        <taxon>Brucella</taxon>
    </lineage>
</organism>
<protein>
    <submittedName>
        <fullName evidence="2">Pilus assembly protein</fullName>
    </submittedName>
</protein>
<dbReference type="Proteomes" id="UP000551563">
    <property type="component" value="Unassembled WGS sequence"/>
</dbReference>
<evidence type="ECO:0000313" key="3">
    <source>
        <dbReference type="Proteomes" id="UP000551563"/>
    </source>
</evidence>
<reference evidence="2 3" key="1">
    <citation type="journal article" date="2020" name="Biotechnol. Biofuels">
        <title>New insights from the biogas microbiome by comprehensive genome-resolved metagenomics of nearly 1600 species originating from multiple anaerobic digesters.</title>
        <authorList>
            <person name="Campanaro S."/>
            <person name="Treu L."/>
            <person name="Rodriguez-R L.M."/>
            <person name="Kovalovszki A."/>
            <person name="Ziels R.M."/>
            <person name="Maus I."/>
            <person name="Zhu X."/>
            <person name="Kougias P.G."/>
            <person name="Basile A."/>
            <person name="Luo G."/>
            <person name="Schluter A."/>
            <person name="Konstantinidis K.T."/>
            <person name="Angelidaki I."/>
        </authorList>
    </citation>
    <scope>NUCLEOTIDE SEQUENCE [LARGE SCALE GENOMIC DNA]</scope>
    <source>
        <strain evidence="2">AS04akNAM_66</strain>
    </source>
</reference>
<proteinExistence type="predicted"/>
<comment type="caution">
    <text evidence="2">The sequence shown here is derived from an EMBL/GenBank/DDBJ whole genome shotgun (WGS) entry which is preliminary data.</text>
</comment>
<name>A0A7V6PH60_9HYPH</name>
<accession>A0A7V6PH60</accession>
<dbReference type="EMBL" id="DUMN01000719">
    <property type="protein sequence ID" value="HHV70902.1"/>
    <property type="molecule type" value="Genomic_DNA"/>
</dbReference>
<gene>
    <name evidence="2" type="ORF">GXX48_25230</name>
</gene>
<feature type="domain" description="TadE-like" evidence="1">
    <location>
        <begin position="57"/>
        <end position="82"/>
    </location>
</feature>
<dbReference type="AlphaFoldDB" id="A0A7V6PH60"/>
<dbReference type="InterPro" id="IPR012495">
    <property type="entry name" value="TadE-like_dom"/>
</dbReference>
<sequence>MQRLPGRTSLSRTEITNAPRNRFKFFGMHSRGIPRAITGAIIVMRNYLRNFLSDRRGLGAVEFALIAPLLLLIYLGSVDLADGVDTNKKVSRSASALADLVARQLSVTKNDLDDMFNISRTSLLPYGRTSPKIRITAIRIDGAANNLTPKVDWSYANAADFAVKKGSTGTIPSTLVSEGSYFIKVDVELDYKPLNSWISTSIPMSETYYLAPRYTNTIPCTNC</sequence>
<dbReference type="Pfam" id="PF07811">
    <property type="entry name" value="TadE"/>
    <property type="match status" value="1"/>
</dbReference>